<dbReference type="RefSeq" id="WP_135770840.1">
    <property type="nucleotide sequence ID" value="NZ_RQFT01000008.1"/>
</dbReference>
<feature type="domain" description="Phage head morphogenesis" evidence="1">
    <location>
        <begin position="173"/>
        <end position="285"/>
    </location>
</feature>
<dbReference type="EMBL" id="RQFT01000008">
    <property type="protein sequence ID" value="TGL06488.1"/>
    <property type="molecule type" value="Genomic_DNA"/>
</dbReference>
<dbReference type="AlphaFoldDB" id="A0A7I0HSG8"/>
<dbReference type="Proteomes" id="UP000297641">
    <property type="component" value="Unassembled WGS sequence"/>
</dbReference>
<sequence length="530" mass="60561">MYPLALEQQYGELFREEFAIFASELNRKFLSIAKKYIRENPNTDPRLDTIASQGQNQTEVKHDVSDLLKSLFELRDEYGDFPPRPKFESQIKRNIHQIDAWTRDKTGALIQSQNELMGSPPRAGVSGGDRSQFRVPAVSLPTNESPVIWNRVNETINKNRKIASSAFKSHFADVQSQIEEGIRNGTSYQDIAKKISETTDVSQSRAEFWAKDQAKNFFAEQTKIRQTSAGFPGFYWKTQKDSRVRDTHSDLQDKYFTWDELPFLNRKGLGLVRTKPGDEWGCRCWAEPARGPKENKVNNASQPSIQVQSREPNLSDSLVAKVQVNSKELFVPKVNQSINDLSAIYKVPSSLTPFKVNTMAPKFQKKNVVGYYDPESSVIALNPSSNFGDVIQSTFLHEFGHLIDYQLMGPIGVYGSQSAALASFKTAVVGTKLYDRLKMAYRTGMIMRDGEIIELSKALRDKIPYLLSTEEFFARSHEMYIARKLGSSELLRQIRKKEKMNFVSHYWDDDDFKKVEQVLDKIFNEHGILK</sequence>
<protein>
    <submittedName>
        <fullName evidence="2">Phage head morphogenesis protein</fullName>
    </submittedName>
</protein>
<dbReference type="InterPro" id="IPR024079">
    <property type="entry name" value="MetalloPept_cat_dom_sf"/>
</dbReference>
<dbReference type="Gene3D" id="3.40.390.10">
    <property type="entry name" value="Collagenase (Catalytic Domain)"/>
    <property type="match status" value="1"/>
</dbReference>
<accession>A0A7I0HSG8</accession>
<dbReference type="GO" id="GO:0008237">
    <property type="term" value="F:metallopeptidase activity"/>
    <property type="evidence" value="ECO:0007669"/>
    <property type="project" value="InterPro"/>
</dbReference>
<reference evidence="2 3" key="1">
    <citation type="journal article" date="2019" name="PLoS Negl. Trop. Dis.">
        <title>Revisiting the worldwide diversity of Leptospira species in the environment.</title>
        <authorList>
            <person name="Vincent A.T."/>
            <person name="Schiettekatte O."/>
            <person name="Bourhy P."/>
            <person name="Veyrier F.J."/>
            <person name="Picardeau M."/>
        </authorList>
    </citation>
    <scope>NUCLEOTIDE SEQUENCE [LARGE SCALE GENOMIC DNA]</scope>
    <source>
        <strain evidence="2 3">201800273</strain>
    </source>
</reference>
<dbReference type="NCBIfam" id="TIGR01641">
    <property type="entry name" value="phageSPP1_gp7"/>
    <property type="match status" value="1"/>
</dbReference>
<evidence type="ECO:0000313" key="3">
    <source>
        <dbReference type="Proteomes" id="UP000297641"/>
    </source>
</evidence>
<evidence type="ECO:0000313" key="2">
    <source>
        <dbReference type="EMBL" id="TGL06488.1"/>
    </source>
</evidence>
<comment type="caution">
    <text evidence="2">The sequence shown here is derived from an EMBL/GenBank/DDBJ whole genome shotgun (WGS) entry which is preliminary data.</text>
</comment>
<dbReference type="Pfam" id="PF04233">
    <property type="entry name" value="Phage_Mu_F"/>
    <property type="match status" value="1"/>
</dbReference>
<proteinExistence type="predicted"/>
<name>A0A7I0HSG8_9LEPT</name>
<gene>
    <name evidence="2" type="ORF">EHQ43_08740</name>
</gene>
<evidence type="ECO:0000259" key="1">
    <source>
        <dbReference type="Pfam" id="PF04233"/>
    </source>
</evidence>
<dbReference type="InterPro" id="IPR006528">
    <property type="entry name" value="Phage_head_morphogenesis_dom"/>
</dbReference>
<organism evidence="2 3">
    <name type="scientific">Leptospira bouyouniensis</name>
    <dbReference type="NCBI Taxonomy" id="2484911"/>
    <lineage>
        <taxon>Bacteria</taxon>
        <taxon>Pseudomonadati</taxon>
        <taxon>Spirochaetota</taxon>
        <taxon>Spirochaetia</taxon>
        <taxon>Leptospirales</taxon>
        <taxon>Leptospiraceae</taxon>
        <taxon>Leptospira</taxon>
    </lineage>
</organism>